<dbReference type="InterPro" id="IPR050951">
    <property type="entry name" value="Retrovirus_Pol_polyprotein"/>
</dbReference>
<dbReference type="Gene3D" id="3.30.420.10">
    <property type="entry name" value="Ribonuclease H-like superfamily/Ribonuclease H"/>
    <property type="match status" value="1"/>
</dbReference>
<keyword evidence="5" id="KW-0255">Endonuclease</keyword>
<dbReference type="FunFam" id="3.30.70.270:FF:000003">
    <property type="entry name" value="Transposon Ty3-G Gag-Pol polyprotein"/>
    <property type="match status" value="1"/>
</dbReference>
<dbReference type="SUPFAM" id="SSF53098">
    <property type="entry name" value="Ribonuclease H-like"/>
    <property type="match status" value="1"/>
</dbReference>
<evidence type="ECO:0000256" key="2">
    <source>
        <dbReference type="ARBA" id="ARBA00022679"/>
    </source>
</evidence>
<reference evidence="10 11" key="1">
    <citation type="submission" date="2019-11" db="EMBL/GenBank/DDBJ databases">
        <title>Whole genome sequence of Oryza granulata.</title>
        <authorList>
            <person name="Li W."/>
        </authorList>
    </citation>
    <scope>NUCLEOTIDE SEQUENCE [LARGE SCALE GENOMIC DNA]</scope>
    <source>
        <strain evidence="11">cv. Menghai</strain>
        <tissue evidence="10">Leaf</tissue>
    </source>
</reference>
<dbReference type="PANTHER" id="PTHR37984">
    <property type="entry name" value="PROTEIN CBG26694"/>
    <property type="match status" value="1"/>
</dbReference>
<dbReference type="Gene3D" id="3.30.70.270">
    <property type="match status" value="2"/>
</dbReference>
<dbReference type="PROSITE" id="PS50994">
    <property type="entry name" value="INTEGRASE"/>
    <property type="match status" value="1"/>
</dbReference>
<dbReference type="InterPro" id="IPR043128">
    <property type="entry name" value="Rev_trsase/Diguanyl_cyclase"/>
</dbReference>
<sequence>MRPGDIHKTAFRTHDGLYEFLVMPFGLCNAPATFQALMNDVLRPVLRRFVLVFFDDILIYSSSWADHLRHLRVVLSMLRQHRLFVKRSKCAFGVDSISYLGHIISEAGMAMDPAKVQAIHDWPQLRSARAVRGFLGLAGYYRKFSEHLHPAWLLLPLPIPTAVWTDVGLDFVEALPRVRGKSVILTVVNRFSKYCHFIPLAHPYTAESVAQAFFADIVRLHGVPYSMVSDRDPIFTSTFWRELMRLMGTRLHMTSAFHPHWPSPEDE</sequence>
<evidence type="ECO:0000256" key="6">
    <source>
        <dbReference type="ARBA" id="ARBA00022801"/>
    </source>
</evidence>
<feature type="domain" description="Reverse transcriptase" evidence="8">
    <location>
        <begin position="1"/>
        <end position="104"/>
    </location>
</feature>
<protein>
    <recommendedName>
        <fullName evidence="12">Integrase catalytic domain-containing protein</fullName>
    </recommendedName>
</protein>
<evidence type="ECO:0000256" key="5">
    <source>
        <dbReference type="ARBA" id="ARBA00022759"/>
    </source>
</evidence>
<dbReference type="InterPro" id="IPR000477">
    <property type="entry name" value="RT_dom"/>
</dbReference>
<dbReference type="OrthoDB" id="2155711at2759"/>
<dbReference type="GO" id="GO:0003964">
    <property type="term" value="F:RNA-directed DNA polymerase activity"/>
    <property type="evidence" value="ECO:0007669"/>
    <property type="project" value="UniProtKB-KW"/>
</dbReference>
<evidence type="ECO:0008006" key="12">
    <source>
        <dbReference type="Google" id="ProtNLM"/>
    </source>
</evidence>
<dbReference type="GO" id="GO:0015074">
    <property type="term" value="P:DNA integration"/>
    <property type="evidence" value="ECO:0007669"/>
    <property type="project" value="InterPro"/>
</dbReference>
<dbReference type="SUPFAM" id="SSF56672">
    <property type="entry name" value="DNA/RNA polymerases"/>
    <property type="match status" value="1"/>
</dbReference>
<evidence type="ECO:0000313" key="11">
    <source>
        <dbReference type="Proteomes" id="UP000479710"/>
    </source>
</evidence>
<proteinExistence type="predicted"/>
<dbReference type="GO" id="GO:0006508">
    <property type="term" value="P:proteolysis"/>
    <property type="evidence" value="ECO:0007669"/>
    <property type="project" value="UniProtKB-KW"/>
</dbReference>
<evidence type="ECO:0000256" key="4">
    <source>
        <dbReference type="ARBA" id="ARBA00022722"/>
    </source>
</evidence>
<dbReference type="InterPro" id="IPR012337">
    <property type="entry name" value="RNaseH-like_sf"/>
</dbReference>
<keyword evidence="1" id="KW-0645">Protease</keyword>
<dbReference type="InterPro" id="IPR001584">
    <property type="entry name" value="Integrase_cat-core"/>
</dbReference>
<keyword evidence="2" id="KW-0808">Transferase</keyword>
<dbReference type="GO" id="GO:0008233">
    <property type="term" value="F:peptidase activity"/>
    <property type="evidence" value="ECO:0007669"/>
    <property type="project" value="UniProtKB-KW"/>
</dbReference>
<dbReference type="PANTHER" id="PTHR37984:SF5">
    <property type="entry name" value="PROTEIN NYNRIN-LIKE"/>
    <property type="match status" value="1"/>
</dbReference>
<name>A0A6G1CX58_9ORYZ</name>
<keyword evidence="6" id="KW-0378">Hydrolase</keyword>
<evidence type="ECO:0000256" key="3">
    <source>
        <dbReference type="ARBA" id="ARBA00022695"/>
    </source>
</evidence>
<evidence type="ECO:0000259" key="9">
    <source>
        <dbReference type="PROSITE" id="PS50994"/>
    </source>
</evidence>
<evidence type="ECO:0000256" key="1">
    <source>
        <dbReference type="ARBA" id="ARBA00022670"/>
    </source>
</evidence>
<dbReference type="CDD" id="cd01647">
    <property type="entry name" value="RT_LTR"/>
    <property type="match status" value="1"/>
</dbReference>
<evidence type="ECO:0000259" key="8">
    <source>
        <dbReference type="PROSITE" id="PS50878"/>
    </source>
</evidence>
<keyword evidence="3" id="KW-0548">Nucleotidyltransferase</keyword>
<dbReference type="InterPro" id="IPR036397">
    <property type="entry name" value="RNaseH_sf"/>
</dbReference>
<dbReference type="Proteomes" id="UP000479710">
    <property type="component" value="Unassembled WGS sequence"/>
</dbReference>
<dbReference type="InterPro" id="IPR043502">
    <property type="entry name" value="DNA/RNA_pol_sf"/>
</dbReference>
<dbReference type="GO" id="GO:0004519">
    <property type="term" value="F:endonuclease activity"/>
    <property type="evidence" value="ECO:0007669"/>
    <property type="project" value="UniProtKB-KW"/>
</dbReference>
<dbReference type="EMBL" id="SPHZ02000008">
    <property type="protein sequence ID" value="KAF0904730.1"/>
    <property type="molecule type" value="Genomic_DNA"/>
</dbReference>
<keyword evidence="4" id="KW-0540">Nuclease</keyword>
<organism evidence="10 11">
    <name type="scientific">Oryza meyeriana var. granulata</name>
    <dbReference type="NCBI Taxonomy" id="110450"/>
    <lineage>
        <taxon>Eukaryota</taxon>
        <taxon>Viridiplantae</taxon>
        <taxon>Streptophyta</taxon>
        <taxon>Embryophyta</taxon>
        <taxon>Tracheophyta</taxon>
        <taxon>Spermatophyta</taxon>
        <taxon>Magnoliopsida</taxon>
        <taxon>Liliopsida</taxon>
        <taxon>Poales</taxon>
        <taxon>Poaceae</taxon>
        <taxon>BOP clade</taxon>
        <taxon>Oryzoideae</taxon>
        <taxon>Oryzeae</taxon>
        <taxon>Oryzinae</taxon>
        <taxon>Oryza</taxon>
        <taxon>Oryza meyeriana</taxon>
    </lineage>
</organism>
<feature type="domain" description="Integrase catalytic" evidence="9">
    <location>
        <begin position="156"/>
        <end position="267"/>
    </location>
</feature>
<gene>
    <name evidence="10" type="ORF">E2562_036395</name>
</gene>
<dbReference type="PROSITE" id="PS50878">
    <property type="entry name" value="RT_POL"/>
    <property type="match status" value="1"/>
</dbReference>
<keyword evidence="11" id="KW-1185">Reference proteome</keyword>
<keyword evidence="7" id="KW-0695">RNA-directed DNA polymerase</keyword>
<accession>A0A6G1CX58</accession>
<evidence type="ECO:0000256" key="7">
    <source>
        <dbReference type="ARBA" id="ARBA00022918"/>
    </source>
</evidence>
<dbReference type="AlphaFoldDB" id="A0A6G1CX58"/>
<dbReference type="FunFam" id="3.10.10.10:FF:000007">
    <property type="entry name" value="Retrovirus-related Pol polyprotein from transposon 17.6-like Protein"/>
    <property type="match status" value="1"/>
</dbReference>
<dbReference type="Gene3D" id="3.10.10.10">
    <property type="entry name" value="HIV Type 1 Reverse Transcriptase, subunit A, domain 1"/>
    <property type="match status" value="1"/>
</dbReference>
<dbReference type="GO" id="GO:0003676">
    <property type="term" value="F:nucleic acid binding"/>
    <property type="evidence" value="ECO:0007669"/>
    <property type="project" value="InterPro"/>
</dbReference>
<dbReference type="Pfam" id="PF00078">
    <property type="entry name" value="RVT_1"/>
    <property type="match status" value="1"/>
</dbReference>
<comment type="caution">
    <text evidence="10">The sequence shown here is derived from an EMBL/GenBank/DDBJ whole genome shotgun (WGS) entry which is preliminary data.</text>
</comment>
<evidence type="ECO:0000313" key="10">
    <source>
        <dbReference type="EMBL" id="KAF0904730.1"/>
    </source>
</evidence>